<comment type="caution">
    <text evidence="6">The sequence shown here is derived from an EMBL/GenBank/DDBJ whole genome shotgun (WGS) entry which is preliminary data.</text>
</comment>
<evidence type="ECO:0000313" key="7">
    <source>
        <dbReference type="Proteomes" id="UP001501116"/>
    </source>
</evidence>
<dbReference type="Proteomes" id="UP001501116">
    <property type="component" value="Unassembled WGS sequence"/>
</dbReference>
<name>A0ABP5BG71_9PSEU</name>
<dbReference type="InterPro" id="IPR001647">
    <property type="entry name" value="HTH_TetR"/>
</dbReference>
<dbReference type="PROSITE" id="PS50977">
    <property type="entry name" value="HTH_TETR_2"/>
    <property type="match status" value="1"/>
</dbReference>
<dbReference type="EMBL" id="BAAANN010000003">
    <property type="protein sequence ID" value="GAA1944298.1"/>
    <property type="molecule type" value="Genomic_DNA"/>
</dbReference>
<dbReference type="PANTHER" id="PTHR30055:SF234">
    <property type="entry name" value="HTH-TYPE TRANSCRIPTIONAL REGULATOR BETI"/>
    <property type="match status" value="1"/>
</dbReference>
<dbReference type="InterPro" id="IPR050109">
    <property type="entry name" value="HTH-type_TetR-like_transc_reg"/>
</dbReference>
<feature type="DNA-binding region" description="H-T-H motif" evidence="4">
    <location>
        <begin position="34"/>
        <end position="53"/>
    </location>
</feature>
<dbReference type="RefSeq" id="WP_344413894.1">
    <property type="nucleotide sequence ID" value="NZ_BAAANN010000003.1"/>
</dbReference>
<dbReference type="Pfam" id="PF00440">
    <property type="entry name" value="TetR_N"/>
    <property type="match status" value="1"/>
</dbReference>
<proteinExistence type="predicted"/>
<keyword evidence="1" id="KW-0805">Transcription regulation</keyword>
<evidence type="ECO:0000256" key="2">
    <source>
        <dbReference type="ARBA" id="ARBA00023125"/>
    </source>
</evidence>
<dbReference type="InterPro" id="IPR009057">
    <property type="entry name" value="Homeodomain-like_sf"/>
</dbReference>
<evidence type="ECO:0000256" key="3">
    <source>
        <dbReference type="ARBA" id="ARBA00023163"/>
    </source>
</evidence>
<organism evidence="6 7">
    <name type="scientific">Amycolatopsis minnesotensis</name>
    <dbReference type="NCBI Taxonomy" id="337894"/>
    <lineage>
        <taxon>Bacteria</taxon>
        <taxon>Bacillati</taxon>
        <taxon>Actinomycetota</taxon>
        <taxon>Actinomycetes</taxon>
        <taxon>Pseudonocardiales</taxon>
        <taxon>Pseudonocardiaceae</taxon>
        <taxon>Amycolatopsis</taxon>
    </lineage>
</organism>
<evidence type="ECO:0000256" key="4">
    <source>
        <dbReference type="PROSITE-ProRule" id="PRU00335"/>
    </source>
</evidence>
<sequence length="211" mass="23011">MAEGLRERKKERTRQAISDTAIAMFLERGFDEVAVSDVAAAAEVSKPTVFRYFPAKEDLVLHRFADHRGETARVVRARETGATPLAAVRRHFLDGLDRRDPVTGLCDSADVLAFHRLVFTTPAVTARLAELETSNLDELADVLREAAGDRDGSPRPRLVAAQILAVHQVLARENWRRLTTGGTADDTCAQAVADAETAFALLARGAAEDGY</sequence>
<evidence type="ECO:0000256" key="1">
    <source>
        <dbReference type="ARBA" id="ARBA00023015"/>
    </source>
</evidence>
<reference evidence="7" key="1">
    <citation type="journal article" date="2019" name="Int. J. Syst. Evol. Microbiol.">
        <title>The Global Catalogue of Microorganisms (GCM) 10K type strain sequencing project: providing services to taxonomists for standard genome sequencing and annotation.</title>
        <authorList>
            <consortium name="The Broad Institute Genomics Platform"/>
            <consortium name="The Broad Institute Genome Sequencing Center for Infectious Disease"/>
            <person name="Wu L."/>
            <person name="Ma J."/>
        </authorList>
    </citation>
    <scope>NUCLEOTIDE SEQUENCE [LARGE SCALE GENOMIC DNA]</scope>
    <source>
        <strain evidence="7">JCM 14545</strain>
    </source>
</reference>
<keyword evidence="2 4" id="KW-0238">DNA-binding</keyword>
<dbReference type="PANTHER" id="PTHR30055">
    <property type="entry name" value="HTH-TYPE TRANSCRIPTIONAL REGULATOR RUTR"/>
    <property type="match status" value="1"/>
</dbReference>
<keyword evidence="7" id="KW-1185">Reference proteome</keyword>
<keyword evidence="3" id="KW-0804">Transcription</keyword>
<evidence type="ECO:0000259" key="5">
    <source>
        <dbReference type="PROSITE" id="PS50977"/>
    </source>
</evidence>
<gene>
    <name evidence="6" type="ORF">GCM10009754_10000</name>
</gene>
<dbReference type="SUPFAM" id="SSF46689">
    <property type="entry name" value="Homeodomain-like"/>
    <property type="match status" value="1"/>
</dbReference>
<feature type="domain" description="HTH tetR-type" evidence="5">
    <location>
        <begin position="11"/>
        <end position="71"/>
    </location>
</feature>
<evidence type="ECO:0000313" key="6">
    <source>
        <dbReference type="EMBL" id="GAA1944298.1"/>
    </source>
</evidence>
<dbReference type="PRINTS" id="PR00455">
    <property type="entry name" value="HTHTETR"/>
</dbReference>
<accession>A0ABP5BG71</accession>
<dbReference type="Gene3D" id="1.10.357.10">
    <property type="entry name" value="Tetracycline Repressor, domain 2"/>
    <property type="match status" value="1"/>
</dbReference>
<dbReference type="Gene3D" id="1.10.10.60">
    <property type="entry name" value="Homeodomain-like"/>
    <property type="match status" value="1"/>
</dbReference>
<protein>
    <submittedName>
        <fullName evidence="6">TetR family transcriptional regulator</fullName>
    </submittedName>
</protein>